<protein>
    <submittedName>
        <fullName evidence="1">Uncharacterized protein</fullName>
    </submittedName>
</protein>
<organism evidence="1">
    <name type="scientific">marine sediment metagenome</name>
    <dbReference type="NCBI Taxonomy" id="412755"/>
    <lineage>
        <taxon>unclassified sequences</taxon>
        <taxon>metagenomes</taxon>
        <taxon>ecological metagenomes</taxon>
    </lineage>
</organism>
<sequence>MSDMELITLLAIGIPLALAAVSRSKADKAAVSNGKAPATPPVKGVPASVPSGGSIVASMPESDYAARDKIILSAVLAGKEDPIVYATVTMFGDGPLAGWELDVPVMADGLKIEGVRMTPSYEYGQYIADVLTSRHPDAGAVIMMTPWLDATVFEQSDAPLTYTTSQQLKNKSVTALTSQMIDASQTVDRKLSKMVADGIVNPAAFAPLVGNVGKNWNLSEKLLWPGVHPETGQLYVEAAINQGLYPQGKPFNPIQYRGAAHPRSHTDYSQGLRLAGATSMLRAPGETTGTKVSTAAVLTNPDLGALLSGTKGVIRGKMVGEGPLPFDRHPMIPPLGGTA</sequence>
<dbReference type="AlphaFoldDB" id="A0A0F9MX10"/>
<proteinExistence type="predicted"/>
<reference evidence="1" key="1">
    <citation type="journal article" date="2015" name="Nature">
        <title>Complex archaea that bridge the gap between prokaryotes and eukaryotes.</title>
        <authorList>
            <person name="Spang A."/>
            <person name="Saw J.H."/>
            <person name="Jorgensen S.L."/>
            <person name="Zaremba-Niedzwiedzka K."/>
            <person name="Martijn J."/>
            <person name="Lind A.E."/>
            <person name="van Eijk R."/>
            <person name="Schleper C."/>
            <person name="Guy L."/>
            <person name="Ettema T.J."/>
        </authorList>
    </citation>
    <scope>NUCLEOTIDE SEQUENCE</scope>
</reference>
<comment type="caution">
    <text evidence="1">The sequence shown here is derived from an EMBL/GenBank/DDBJ whole genome shotgun (WGS) entry which is preliminary data.</text>
</comment>
<accession>A0A0F9MX10</accession>
<name>A0A0F9MX10_9ZZZZ</name>
<dbReference type="EMBL" id="LAZR01004098">
    <property type="protein sequence ID" value="KKN11805.1"/>
    <property type="molecule type" value="Genomic_DNA"/>
</dbReference>
<evidence type="ECO:0000313" key="1">
    <source>
        <dbReference type="EMBL" id="KKN11805.1"/>
    </source>
</evidence>
<gene>
    <name evidence="1" type="ORF">LCGC14_1022890</name>
</gene>